<dbReference type="AlphaFoldDB" id="A0A7I9V6H9"/>
<accession>A0A7I9V6H9</accession>
<evidence type="ECO:0000256" key="1">
    <source>
        <dbReference type="SAM" id="MobiDB-lite"/>
    </source>
</evidence>
<feature type="region of interest" description="Disordered" evidence="1">
    <location>
        <begin position="77"/>
        <end position="97"/>
    </location>
</feature>
<protein>
    <submittedName>
        <fullName evidence="2">Uncharacterized protein</fullName>
    </submittedName>
</protein>
<dbReference type="RefSeq" id="WP_161894829.1">
    <property type="nucleotide sequence ID" value="NZ_BJOV01000003.1"/>
</dbReference>
<comment type="caution">
    <text evidence="2">The sequence shown here is derived from an EMBL/GenBank/DDBJ whole genome shotgun (WGS) entry which is preliminary data.</text>
</comment>
<sequence length="97" mass="9812">MSVFGITPGQVAQIAADWKTCGASIADVRVTPPPGGSTSRVVAACVEFCAQARRTATTEADRLTGLGDALSRFDALTSESDRASASALGVASAKGPR</sequence>
<gene>
    <name evidence="2" type="ORF">nbrc107696_14140</name>
</gene>
<organism evidence="2 3">
    <name type="scientific">Gordonia spumicola</name>
    <dbReference type="NCBI Taxonomy" id="589161"/>
    <lineage>
        <taxon>Bacteria</taxon>
        <taxon>Bacillati</taxon>
        <taxon>Actinomycetota</taxon>
        <taxon>Actinomycetes</taxon>
        <taxon>Mycobacteriales</taxon>
        <taxon>Gordoniaceae</taxon>
        <taxon>Gordonia</taxon>
    </lineage>
</organism>
<evidence type="ECO:0000313" key="3">
    <source>
        <dbReference type="Proteomes" id="UP000444960"/>
    </source>
</evidence>
<keyword evidence="3" id="KW-1185">Reference proteome</keyword>
<dbReference type="OrthoDB" id="4381783at2"/>
<proteinExistence type="predicted"/>
<name>A0A7I9V6H9_9ACTN</name>
<dbReference type="Proteomes" id="UP000444960">
    <property type="component" value="Unassembled WGS sequence"/>
</dbReference>
<dbReference type="EMBL" id="BJOV01000003">
    <property type="protein sequence ID" value="GEE00968.1"/>
    <property type="molecule type" value="Genomic_DNA"/>
</dbReference>
<reference evidence="3" key="1">
    <citation type="submission" date="2019-06" db="EMBL/GenBank/DDBJ databases">
        <title>Gordonia isolated from sludge of a wastewater treatment plant.</title>
        <authorList>
            <person name="Tamura T."/>
            <person name="Aoyama K."/>
            <person name="Kang Y."/>
            <person name="Saito S."/>
            <person name="Akiyama N."/>
            <person name="Yazawa K."/>
            <person name="Gonoi T."/>
            <person name="Mikami Y."/>
        </authorList>
    </citation>
    <scope>NUCLEOTIDE SEQUENCE [LARGE SCALE GENOMIC DNA]</scope>
    <source>
        <strain evidence="3">NBRC 107696</strain>
    </source>
</reference>
<evidence type="ECO:0000313" key="2">
    <source>
        <dbReference type="EMBL" id="GEE00968.1"/>
    </source>
</evidence>